<evidence type="ECO:0000313" key="2">
    <source>
        <dbReference type="Proteomes" id="UP001239111"/>
    </source>
</evidence>
<evidence type="ECO:0000313" key="1">
    <source>
        <dbReference type="EMBL" id="KAJ8667216.1"/>
    </source>
</evidence>
<protein>
    <submittedName>
        <fullName evidence="1">Uncharacterized protein</fullName>
    </submittedName>
</protein>
<dbReference type="Proteomes" id="UP001239111">
    <property type="component" value="Chromosome 4"/>
</dbReference>
<name>A0ACC2N8I6_9HYME</name>
<keyword evidence="2" id="KW-1185">Reference proteome</keyword>
<accession>A0ACC2N8I6</accession>
<comment type="caution">
    <text evidence="1">The sequence shown here is derived from an EMBL/GenBank/DDBJ whole genome shotgun (WGS) entry which is preliminary data.</text>
</comment>
<proteinExistence type="predicted"/>
<sequence length="788" mass="89531">MGKPSRGQRNHWTTIFRFLRHVAKTPKDVLQNNISTGIREIRPSFLLAILLSISDPLLVQKVFLCGFTLAPICMSVLGDFETTNSTAAVKTTEPQNNASNETIAEEALSQERLETAESKVDRRRRLIPYATYYVLNNYVEANQPQQHQQNIVYATRRPALIQQHQKQYIAVRPAAVSKQPLRYTQQQQSSKQQTGSERFVPSVQYDPKNIGRDPDIFVPVRYTSPAPTRIKLKPPGHEEDYQSVTVASPTPPLRSTIPVPLTIAEPQYVVTTPRPVNFVTSAKPQATVELVYGPGATAEFESVRYVTAKPRHPAAQPASTRYLQQLRQQHQPVSLSHVIKSLQLTNRLPEVLNDDNIDSSIRTLEEILDILNAGKRENYVLAPVPLPPQPVHGKFKPAYTKPKVITESNYEATQISVTPHNELVTVERPRPYLSRPAHQYQTPSPIEQVIEIKRPSAYPTQVTTQMPDILEQLLQIRPVDSYSDRVKVEVPVSRDKMVEIKPIGPYNTVPVEDHTPISQEEEVVEIKPKSPYVKPIRTQSEAPPQNFADKPPSEEKKIVEYYIPIIQDIDEPTQQTPEKASSITPNSHHTENKYYVTPESSDGVIDDEKYTLPESTIEPEQKLTVSVPSIPPLLKYGVTRGKPHVDYPAYTEIPPTDFDCKQQRYKGFFGDPQTGCQVWHYCDLNGGKSSFLCPNGTIFSQVALTCDWWFNVKCEATTQLYVLNERLYKYILPIMPKFPEDFSGPEVDKYLELKFKELETKMKENRMKKIQEEKDQSTVNTLQSIEDS</sequence>
<reference evidence="1" key="1">
    <citation type="submission" date="2023-04" db="EMBL/GenBank/DDBJ databases">
        <title>A chromosome-level genome assembly of the parasitoid wasp Eretmocerus hayati.</title>
        <authorList>
            <person name="Zhong Y."/>
            <person name="Liu S."/>
            <person name="Liu Y."/>
        </authorList>
    </citation>
    <scope>NUCLEOTIDE SEQUENCE</scope>
    <source>
        <strain evidence="1">ZJU_SS_LIU_2023</strain>
    </source>
</reference>
<organism evidence="1 2">
    <name type="scientific">Eretmocerus hayati</name>
    <dbReference type="NCBI Taxonomy" id="131215"/>
    <lineage>
        <taxon>Eukaryota</taxon>
        <taxon>Metazoa</taxon>
        <taxon>Ecdysozoa</taxon>
        <taxon>Arthropoda</taxon>
        <taxon>Hexapoda</taxon>
        <taxon>Insecta</taxon>
        <taxon>Pterygota</taxon>
        <taxon>Neoptera</taxon>
        <taxon>Endopterygota</taxon>
        <taxon>Hymenoptera</taxon>
        <taxon>Apocrita</taxon>
        <taxon>Proctotrupomorpha</taxon>
        <taxon>Chalcidoidea</taxon>
        <taxon>Aphelinidae</taxon>
        <taxon>Aphelininae</taxon>
        <taxon>Eretmocerus</taxon>
    </lineage>
</organism>
<dbReference type="EMBL" id="CM056744">
    <property type="protein sequence ID" value="KAJ8667216.1"/>
    <property type="molecule type" value="Genomic_DNA"/>
</dbReference>
<gene>
    <name evidence="1" type="ORF">QAD02_008878</name>
</gene>